<feature type="transmembrane region" description="Helical" evidence="1">
    <location>
        <begin position="150"/>
        <end position="169"/>
    </location>
</feature>
<dbReference type="InterPro" id="IPR025495">
    <property type="entry name" value="DUF4386"/>
</dbReference>
<keyword evidence="1" id="KW-0472">Membrane</keyword>
<evidence type="ECO:0000256" key="1">
    <source>
        <dbReference type="SAM" id="Phobius"/>
    </source>
</evidence>
<proteinExistence type="predicted"/>
<feature type="transmembrane region" description="Helical" evidence="1">
    <location>
        <begin position="213"/>
        <end position="235"/>
    </location>
</feature>
<protein>
    <submittedName>
        <fullName evidence="2">DUF4386 family protein</fullName>
    </submittedName>
</protein>
<keyword evidence="1" id="KW-1133">Transmembrane helix</keyword>
<keyword evidence="3" id="KW-1185">Reference proteome</keyword>
<dbReference type="EMBL" id="WMLB01000010">
    <property type="protein sequence ID" value="MTH67446.1"/>
    <property type="molecule type" value="Genomic_DNA"/>
</dbReference>
<name>A0A6I3M7W0_9MICO</name>
<keyword evidence="1" id="KW-0812">Transmembrane</keyword>
<feature type="transmembrane region" description="Helical" evidence="1">
    <location>
        <begin position="106"/>
        <end position="130"/>
    </location>
</feature>
<organism evidence="2 3">
    <name type="scientific">Agromyces bracchium</name>
    <dbReference type="NCBI Taxonomy" id="88376"/>
    <lineage>
        <taxon>Bacteria</taxon>
        <taxon>Bacillati</taxon>
        <taxon>Actinomycetota</taxon>
        <taxon>Actinomycetes</taxon>
        <taxon>Micrococcales</taxon>
        <taxon>Microbacteriaceae</taxon>
        <taxon>Agromyces</taxon>
    </lineage>
</organism>
<gene>
    <name evidence="2" type="ORF">GJ743_03545</name>
</gene>
<sequence>MPTTELTRPAVADIDDAQARRRAARIAGLGYVAIFVLAIFANFVVRESLVHPGDAAATAADVAASESLFRGGLAAFVVVFLIDVPIAWALYVLFRPAGRDRSLLAAWFRLVYTVMLGVAAVFMFLGLQLVTGGPGTGTMGPEAGLLMFEAFDYAWLVGLFAFGVHLVLLGRMIVASRIAPVWLGWTLIVAGTAYGLDTLAVTLLPDYAAIADVMLMIVLIPSVVAELSFTVWLLVTGWRRPRVAAEVA</sequence>
<accession>A0A6I3M7W0</accession>
<feature type="transmembrane region" description="Helical" evidence="1">
    <location>
        <begin position="181"/>
        <end position="201"/>
    </location>
</feature>
<feature type="transmembrane region" description="Helical" evidence="1">
    <location>
        <begin position="26"/>
        <end position="45"/>
    </location>
</feature>
<reference evidence="2 3" key="1">
    <citation type="submission" date="2019-11" db="EMBL/GenBank/DDBJ databases">
        <title>Agromyces kandeliae sp. nov., isolated from mangrove soil.</title>
        <authorList>
            <person name="Wang R."/>
        </authorList>
    </citation>
    <scope>NUCLEOTIDE SEQUENCE [LARGE SCALE GENOMIC DNA]</scope>
    <source>
        <strain evidence="2 3">JCM 11433</strain>
    </source>
</reference>
<evidence type="ECO:0000313" key="2">
    <source>
        <dbReference type="EMBL" id="MTH67446.1"/>
    </source>
</evidence>
<comment type="caution">
    <text evidence="2">The sequence shown here is derived from an EMBL/GenBank/DDBJ whole genome shotgun (WGS) entry which is preliminary data.</text>
</comment>
<dbReference type="Pfam" id="PF14329">
    <property type="entry name" value="DUF4386"/>
    <property type="match status" value="1"/>
</dbReference>
<dbReference type="OrthoDB" id="1160166at2"/>
<dbReference type="AlphaFoldDB" id="A0A6I3M7W0"/>
<feature type="transmembrane region" description="Helical" evidence="1">
    <location>
        <begin position="73"/>
        <end position="94"/>
    </location>
</feature>
<evidence type="ECO:0000313" key="3">
    <source>
        <dbReference type="Proteomes" id="UP000433071"/>
    </source>
</evidence>
<dbReference type="Proteomes" id="UP000433071">
    <property type="component" value="Unassembled WGS sequence"/>
</dbReference>
<dbReference type="RefSeq" id="WP_155050558.1">
    <property type="nucleotide sequence ID" value="NZ_BAAAIB010000003.1"/>
</dbReference>